<proteinExistence type="predicted"/>
<comment type="caution">
    <text evidence="2">The sequence shown here is derived from an EMBL/GenBank/DDBJ whole genome shotgun (WGS) entry which is preliminary data.</text>
</comment>
<accession>A0A9X0A198</accession>
<dbReference type="AlphaFoldDB" id="A0A9X0A198"/>
<keyword evidence="1" id="KW-0472">Membrane</keyword>
<keyword evidence="3" id="KW-1185">Reference proteome</keyword>
<protein>
    <submittedName>
        <fullName evidence="2">Uncharacterized protein</fullName>
    </submittedName>
</protein>
<keyword evidence="1" id="KW-1133">Transmembrane helix</keyword>
<gene>
    <name evidence="2" type="ORF">OS493_021033</name>
</gene>
<sequence>MSHTATSAPETAQSGCKSCGPSPFVGPMCSVCWDILYKVIKFLPVVRDRNALKPDFVSATDWQVWREFFSRNRNRLFWKGISSKPRYRVSQQSEEATIFIWNTPLTLSLFQSNLWRWFPERKRWTFFVAFIALLMGAVRWLV</sequence>
<reference evidence="2" key="1">
    <citation type="submission" date="2023-01" db="EMBL/GenBank/DDBJ databases">
        <title>Genome assembly of the deep-sea coral Lophelia pertusa.</title>
        <authorList>
            <person name="Herrera S."/>
            <person name="Cordes E."/>
        </authorList>
    </citation>
    <scope>NUCLEOTIDE SEQUENCE</scope>
    <source>
        <strain evidence="2">USNM1676648</strain>
        <tissue evidence="2">Polyp</tissue>
    </source>
</reference>
<organism evidence="2 3">
    <name type="scientific">Desmophyllum pertusum</name>
    <dbReference type="NCBI Taxonomy" id="174260"/>
    <lineage>
        <taxon>Eukaryota</taxon>
        <taxon>Metazoa</taxon>
        <taxon>Cnidaria</taxon>
        <taxon>Anthozoa</taxon>
        <taxon>Hexacorallia</taxon>
        <taxon>Scleractinia</taxon>
        <taxon>Caryophylliina</taxon>
        <taxon>Caryophylliidae</taxon>
        <taxon>Desmophyllum</taxon>
    </lineage>
</organism>
<dbReference type="EMBL" id="MU825409">
    <property type="protein sequence ID" value="KAJ7391013.1"/>
    <property type="molecule type" value="Genomic_DNA"/>
</dbReference>
<evidence type="ECO:0000313" key="3">
    <source>
        <dbReference type="Proteomes" id="UP001163046"/>
    </source>
</evidence>
<name>A0A9X0A198_9CNID</name>
<evidence type="ECO:0000313" key="2">
    <source>
        <dbReference type="EMBL" id="KAJ7391013.1"/>
    </source>
</evidence>
<dbReference type="Proteomes" id="UP001163046">
    <property type="component" value="Unassembled WGS sequence"/>
</dbReference>
<evidence type="ECO:0000256" key="1">
    <source>
        <dbReference type="SAM" id="Phobius"/>
    </source>
</evidence>
<keyword evidence="1" id="KW-0812">Transmembrane</keyword>
<feature type="transmembrane region" description="Helical" evidence="1">
    <location>
        <begin position="124"/>
        <end position="141"/>
    </location>
</feature>